<keyword evidence="4" id="KW-1185">Reference proteome</keyword>
<evidence type="ECO:0000313" key="3">
    <source>
        <dbReference type="EMBL" id="KAF2420969.1"/>
    </source>
</evidence>
<dbReference type="PANTHER" id="PTHR21310:SF39">
    <property type="entry name" value="AMINOGLYCOSIDE PHOSPHOTRANSFERASE DOMAIN-CONTAINING PROTEIN"/>
    <property type="match status" value="1"/>
</dbReference>
<dbReference type="Proteomes" id="UP000800235">
    <property type="component" value="Unassembled WGS sequence"/>
</dbReference>
<organism evidence="3 4">
    <name type="scientific">Tothia fuscella</name>
    <dbReference type="NCBI Taxonomy" id="1048955"/>
    <lineage>
        <taxon>Eukaryota</taxon>
        <taxon>Fungi</taxon>
        <taxon>Dikarya</taxon>
        <taxon>Ascomycota</taxon>
        <taxon>Pezizomycotina</taxon>
        <taxon>Dothideomycetes</taxon>
        <taxon>Pleosporomycetidae</taxon>
        <taxon>Venturiales</taxon>
        <taxon>Cylindrosympodiaceae</taxon>
        <taxon>Tothia</taxon>
    </lineage>
</organism>
<dbReference type="Gene3D" id="3.90.1200.10">
    <property type="match status" value="1"/>
</dbReference>
<dbReference type="SUPFAM" id="SSF56112">
    <property type="entry name" value="Protein kinase-like (PK-like)"/>
    <property type="match status" value="1"/>
</dbReference>
<gene>
    <name evidence="3" type="ORF">EJ08DRAFT_702309</name>
</gene>
<accession>A0A9P4NGQ6</accession>
<evidence type="ECO:0000256" key="1">
    <source>
        <dbReference type="SAM" id="MobiDB-lite"/>
    </source>
</evidence>
<feature type="domain" description="Aminoglycoside phosphotransferase" evidence="2">
    <location>
        <begin position="70"/>
        <end position="222"/>
    </location>
</feature>
<evidence type="ECO:0000313" key="4">
    <source>
        <dbReference type="Proteomes" id="UP000800235"/>
    </source>
</evidence>
<sequence>MEFDINTTSETELKSLVQQKKLEYGVLAGRDEGTQVIKISDDIVVKWGSLTASEVATQEFAYRNFDSTICRVPKVYRYFHDALDQSFSRGYLFMEYLNGWVLDDLDLAIHTDIIPRVTSIISHLQSFSSDVPGPLEKGRPRGYIWSDDGARTVFHSTQELNTWLNKRLEIHKKTIDITSEELVFCHMDLCRRNMIMLPDRTICLVDFGFAGFYPRFFELVSLNYLNPCDAELTPPLRESSERVLKITKKEKEMMQLMHRVVAVQLRFPYAFGECVENVLSLPSNDETPPPLPVLEFHTPEEVQPAFQDESLDPPRPRPPPPPPPKVPHRSYTLPSPPPPPQLP</sequence>
<reference evidence="3" key="1">
    <citation type="journal article" date="2020" name="Stud. Mycol.">
        <title>101 Dothideomycetes genomes: a test case for predicting lifestyles and emergence of pathogens.</title>
        <authorList>
            <person name="Haridas S."/>
            <person name="Albert R."/>
            <person name="Binder M."/>
            <person name="Bloem J."/>
            <person name="Labutti K."/>
            <person name="Salamov A."/>
            <person name="Andreopoulos B."/>
            <person name="Baker S."/>
            <person name="Barry K."/>
            <person name="Bills G."/>
            <person name="Bluhm B."/>
            <person name="Cannon C."/>
            <person name="Castanera R."/>
            <person name="Culley D."/>
            <person name="Daum C."/>
            <person name="Ezra D."/>
            <person name="Gonzalez J."/>
            <person name="Henrissat B."/>
            <person name="Kuo A."/>
            <person name="Liang C."/>
            <person name="Lipzen A."/>
            <person name="Lutzoni F."/>
            <person name="Magnuson J."/>
            <person name="Mondo S."/>
            <person name="Nolan M."/>
            <person name="Ohm R."/>
            <person name="Pangilinan J."/>
            <person name="Park H.-J."/>
            <person name="Ramirez L."/>
            <person name="Alfaro M."/>
            <person name="Sun H."/>
            <person name="Tritt A."/>
            <person name="Yoshinaga Y."/>
            <person name="Zwiers L.-H."/>
            <person name="Turgeon B."/>
            <person name="Goodwin S."/>
            <person name="Spatafora J."/>
            <person name="Crous P."/>
            <person name="Grigoriev I."/>
        </authorList>
    </citation>
    <scope>NUCLEOTIDE SEQUENCE</scope>
    <source>
        <strain evidence="3">CBS 130266</strain>
    </source>
</reference>
<feature type="region of interest" description="Disordered" evidence="1">
    <location>
        <begin position="289"/>
        <end position="343"/>
    </location>
</feature>
<dbReference type="AlphaFoldDB" id="A0A9P4NGQ6"/>
<evidence type="ECO:0000259" key="2">
    <source>
        <dbReference type="Pfam" id="PF01636"/>
    </source>
</evidence>
<dbReference type="InterPro" id="IPR011009">
    <property type="entry name" value="Kinase-like_dom_sf"/>
</dbReference>
<name>A0A9P4NGQ6_9PEZI</name>
<proteinExistence type="predicted"/>
<dbReference type="OrthoDB" id="3250044at2759"/>
<feature type="compositionally biased region" description="Pro residues" evidence="1">
    <location>
        <begin position="316"/>
        <end position="325"/>
    </location>
</feature>
<dbReference type="InterPro" id="IPR002575">
    <property type="entry name" value="Aminoglycoside_PTrfase"/>
</dbReference>
<protein>
    <recommendedName>
        <fullName evidence="2">Aminoglycoside phosphotransferase domain-containing protein</fullName>
    </recommendedName>
</protein>
<comment type="caution">
    <text evidence="3">The sequence shown here is derived from an EMBL/GenBank/DDBJ whole genome shotgun (WGS) entry which is preliminary data.</text>
</comment>
<dbReference type="Pfam" id="PF01636">
    <property type="entry name" value="APH"/>
    <property type="match status" value="1"/>
</dbReference>
<dbReference type="EMBL" id="MU007105">
    <property type="protein sequence ID" value="KAF2420969.1"/>
    <property type="molecule type" value="Genomic_DNA"/>
</dbReference>
<feature type="compositionally biased region" description="Pro residues" evidence="1">
    <location>
        <begin position="334"/>
        <end position="343"/>
    </location>
</feature>
<dbReference type="InterPro" id="IPR051678">
    <property type="entry name" value="AGP_Transferase"/>
</dbReference>
<dbReference type="PANTHER" id="PTHR21310">
    <property type="entry name" value="AMINOGLYCOSIDE PHOSPHOTRANSFERASE-RELATED-RELATED"/>
    <property type="match status" value="1"/>
</dbReference>